<dbReference type="PROSITE" id="PS50041">
    <property type="entry name" value="C_TYPE_LECTIN_2"/>
    <property type="match status" value="2"/>
</dbReference>
<dbReference type="SMART" id="SM00034">
    <property type="entry name" value="CLECT"/>
    <property type="match status" value="2"/>
</dbReference>
<dbReference type="PANTHER" id="PTHR22803">
    <property type="entry name" value="MANNOSE, PHOSPHOLIPASE, LECTIN RECEPTOR RELATED"/>
    <property type="match status" value="1"/>
</dbReference>
<feature type="chain" id="PRO_5041275899" description="C-type lectin domain-containing protein" evidence="1">
    <location>
        <begin position="17"/>
        <end position="303"/>
    </location>
</feature>
<sequence length="303" mass="33577">MLKTLLPIVLFVGVAAEDCEEGWTTYKVMGSCYKMVNGQNFWNAEAECALAGAHLTSILSDEENQFVEGMISKHNAGGDAWVGGYLMTRNVTQFHWMDGTLVDVGSIIWNKGRKPDSTSKMHCLRKNGNGSLEQQFCDQQNKAICKRPIGQATVKLETPKCDEGWKGSKWTGSCYKLTPSLKSGAAQEQCLGWNATLASALTFLEKEFILEMTKEAEHEDCWLGAKRGADGAFDWLDGSEWDYGFWSPGVPSPTDTTKNCLVLCNSLDQAVTTMHRYYEDDCNKEMVGMCKKAGNKEQGPAKE</sequence>
<dbReference type="Pfam" id="PF00059">
    <property type="entry name" value="Lectin_C"/>
    <property type="match status" value="2"/>
</dbReference>
<organism evidence="3 4">
    <name type="scientific">Mesorhabditis spiculigera</name>
    <dbReference type="NCBI Taxonomy" id="96644"/>
    <lineage>
        <taxon>Eukaryota</taxon>
        <taxon>Metazoa</taxon>
        <taxon>Ecdysozoa</taxon>
        <taxon>Nematoda</taxon>
        <taxon>Chromadorea</taxon>
        <taxon>Rhabditida</taxon>
        <taxon>Rhabditina</taxon>
        <taxon>Rhabditomorpha</taxon>
        <taxon>Rhabditoidea</taxon>
        <taxon>Rhabditidae</taxon>
        <taxon>Mesorhabditinae</taxon>
        <taxon>Mesorhabditis</taxon>
    </lineage>
</organism>
<evidence type="ECO:0000313" key="4">
    <source>
        <dbReference type="Proteomes" id="UP001177023"/>
    </source>
</evidence>
<dbReference type="Proteomes" id="UP001177023">
    <property type="component" value="Unassembled WGS sequence"/>
</dbReference>
<feature type="signal peptide" evidence="1">
    <location>
        <begin position="1"/>
        <end position="16"/>
    </location>
</feature>
<dbReference type="InterPro" id="IPR050111">
    <property type="entry name" value="C-type_lectin/snaclec_domain"/>
</dbReference>
<dbReference type="AlphaFoldDB" id="A0AA36CD15"/>
<evidence type="ECO:0000259" key="2">
    <source>
        <dbReference type="PROSITE" id="PS50041"/>
    </source>
</evidence>
<dbReference type="CDD" id="cd00037">
    <property type="entry name" value="CLECT"/>
    <property type="match status" value="2"/>
</dbReference>
<protein>
    <recommendedName>
        <fullName evidence="2">C-type lectin domain-containing protein</fullName>
    </recommendedName>
</protein>
<dbReference type="InterPro" id="IPR016187">
    <property type="entry name" value="CTDL_fold"/>
</dbReference>
<dbReference type="Gene3D" id="3.10.100.10">
    <property type="entry name" value="Mannose-Binding Protein A, subunit A"/>
    <property type="match status" value="2"/>
</dbReference>
<accession>A0AA36CD15</accession>
<dbReference type="SUPFAM" id="SSF56436">
    <property type="entry name" value="C-type lectin-like"/>
    <property type="match status" value="2"/>
</dbReference>
<keyword evidence="4" id="KW-1185">Reference proteome</keyword>
<feature type="domain" description="C-type lectin" evidence="2">
    <location>
        <begin position="170"/>
        <end position="291"/>
    </location>
</feature>
<gene>
    <name evidence="3" type="ORF">MSPICULIGERA_LOCUS4716</name>
</gene>
<comment type="caution">
    <text evidence="3">The sequence shown here is derived from an EMBL/GenBank/DDBJ whole genome shotgun (WGS) entry which is preliminary data.</text>
</comment>
<evidence type="ECO:0000313" key="3">
    <source>
        <dbReference type="EMBL" id="CAJ0566100.1"/>
    </source>
</evidence>
<keyword evidence="1" id="KW-0732">Signal</keyword>
<dbReference type="InterPro" id="IPR001304">
    <property type="entry name" value="C-type_lectin-like"/>
</dbReference>
<feature type="non-terminal residue" evidence="3">
    <location>
        <position position="1"/>
    </location>
</feature>
<evidence type="ECO:0000256" key="1">
    <source>
        <dbReference type="SAM" id="SignalP"/>
    </source>
</evidence>
<feature type="domain" description="C-type lectin" evidence="2">
    <location>
        <begin position="28"/>
        <end position="146"/>
    </location>
</feature>
<dbReference type="InterPro" id="IPR016186">
    <property type="entry name" value="C-type_lectin-like/link_sf"/>
</dbReference>
<name>A0AA36CD15_9BILA</name>
<reference evidence="3" key="1">
    <citation type="submission" date="2023-06" db="EMBL/GenBank/DDBJ databases">
        <authorList>
            <person name="Delattre M."/>
        </authorList>
    </citation>
    <scope>NUCLEOTIDE SEQUENCE</scope>
    <source>
        <strain evidence="3">AF72</strain>
    </source>
</reference>
<proteinExistence type="predicted"/>
<dbReference type="EMBL" id="CATQJA010001163">
    <property type="protein sequence ID" value="CAJ0566100.1"/>
    <property type="molecule type" value="Genomic_DNA"/>
</dbReference>